<dbReference type="SMART" id="SM00028">
    <property type="entry name" value="TPR"/>
    <property type="match status" value="2"/>
</dbReference>
<dbReference type="Gene3D" id="1.25.40.10">
    <property type="entry name" value="Tetratricopeptide repeat domain"/>
    <property type="match status" value="1"/>
</dbReference>
<evidence type="ECO:0000256" key="3">
    <source>
        <dbReference type="PROSITE-ProRule" id="PRU00339"/>
    </source>
</evidence>
<dbReference type="InterPro" id="IPR013105">
    <property type="entry name" value="TPR_2"/>
</dbReference>
<reference evidence="5" key="1">
    <citation type="journal article" date="2016" name="Front. Microbiol.">
        <title>Complete Genome Sequence of Clostridium estertheticum DSM 8809, a Microbe Identified in Spoiled Vacuum Packed Beef.</title>
        <authorList>
            <person name="Yu Z."/>
            <person name="Gunn L."/>
            <person name="Brennan E."/>
            <person name="Reid R."/>
            <person name="Wall P.G."/>
            <person name="Gaora O.P."/>
            <person name="Hurley D."/>
            <person name="Bolton D."/>
            <person name="Fanning S."/>
        </authorList>
    </citation>
    <scope>NUCLEOTIDE SEQUENCE [LARGE SCALE GENOMIC DNA]</scope>
    <source>
        <strain evidence="5">DSM 8809</strain>
    </source>
</reference>
<protein>
    <submittedName>
        <fullName evidence="4">Capsular biosynthesis protein</fullName>
    </submittedName>
</protein>
<dbReference type="SUPFAM" id="SSF48452">
    <property type="entry name" value="TPR-like"/>
    <property type="match status" value="1"/>
</dbReference>
<dbReference type="Pfam" id="PF07719">
    <property type="entry name" value="TPR_2"/>
    <property type="match status" value="1"/>
</dbReference>
<dbReference type="STRING" id="1552.A7L45_12180"/>
<dbReference type="KEGG" id="ceu:A7L45_12180"/>
<evidence type="ECO:0000256" key="2">
    <source>
        <dbReference type="ARBA" id="ARBA00022803"/>
    </source>
</evidence>
<keyword evidence="1" id="KW-0677">Repeat</keyword>
<name>A0A1J0GHI3_9CLOT</name>
<dbReference type="Pfam" id="PF13181">
    <property type="entry name" value="TPR_8"/>
    <property type="match status" value="1"/>
</dbReference>
<proteinExistence type="predicted"/>
<organism evidence="4 5">
    <name type="scientific">Clostridium estertheticum subsp. estertheticum</name>
    <dbReference type="NCBI Taxonomy" id="1552"/>
    <lineage>
        <taxon>Bacteria</taxon>
        <taxon>Bacillati</taxon>
        <taxon>Bacillota</taxon>
        <taxon>Clostridia</taxon>
        <taxon>Eubacteriales</taxon>
        <taxon>Clostridiaceae</taxon>
        <taxon>Clostridium</taxon>
    </lineage>
</organism>
<evidence type="ECO:0000313" key="5">
    <source>
        <dbReference type="Proteomes" id="UP000182569"/>
    </source>
</evidence>
<sequence length="356" mass="41572">MDSKTYFSEKLAALLFLEIKKNSKINDFVILNDIYFPVRTNEIIQKVKKKEDFKNIPVNLFIEGMFYVLGADEKFKYNEEYKKIINTVPNSTGFIKSVVFKEIKDENYEEAYIILKGLLVIEENTDNYDKIFLLVDKLRLNNIMFKEEELKLIEKAKTITNYSNPYLYEALVLNSENKHDLALMALRNYTMNGGEQTLDVVELKNSLETITGFEKAKELVQTDPKEALKILIPLIDQLGDRPDIYYHCAVCYRNLQNYEKAIYYLNEAVAIDKDLIEVINEFGINYACLENYEMAIQYFRKAFEVTKSIEICTNLVMCYLNVKNVEQARIHLDIAKKIDAKDEIVIDLEKLFAESK</sequence>
<dbReference type="InterPro" id="IPR011990">
    <property type="entry name" value="TPR-like_helical_dom_sf"/>
</dbReference>
<evidence type="ECO:0000313" key="4">
    <source>
        <dbReference type="EMBL" id="APC40779.1"/>
    </source>
</evidence>
<dbReference type="Proteomes" id="UP000182569">
    <property type="component" value="Chromosome"/>
</dbReference>
<accession>A0A1J0GHI3</accession>
<dbReference type="InterPro" id="IPR019734">
    <property type="entry name" value="TPR_rpt"/>
</dbReference>
<evidence type="ECO:0000256" key="1">
    <source>
        <dbReference type="ARBA" id="ARBA00022737"/>
    </source>
</evidence>
<keyword evidence="5" id="KW-1185">Reference proteome</keyword>
<feature type="repeat" description="TPR" evidence="3">
    <location>
        <begin position="242"/>
        <end position="275"/>
    </location>
</feature>
<dbReference type="RefSeq" id="WP_071613069.1">
    <property type="nucleotide sequence ID" value="NZ_CP015756.1"/>
</dbReference>
<dbReference type="PROSITE" id="PS50005">
    <property type="entry name" value="TPR"/>
    <property type="match status" value="2"/>
</dbReference>
<keyword evidence="2 3" id="KW-0802">TPR repeat</keyword>
<dbReference type="OrthoDB" id="358807at2"/>
<feature type="repeat" description="TPR" evidence="3">
    <location>
        <begin position="276"/>
        <end position="309"/>
    </location>
</feature>
<dbReference type="AlphaFoldDB" id="A0A1J0GHI3"/>
<dbReference type="EMBL" id="CP015756">
    <property type="protein sequence ID" value="APC40779.1"/>
    <property type="molecule type" value="Genomic_DNA"/>
</dbReference>
<gene>
    <name evidence="4" type="ORF">A7L45_12180</name>
</gene>